<dbReference type="Gene3D" id="3.40.50.150">
    <property type="entry name" value="Vaccinia Virus protein VP39"/>
    <property type="match status" value="1"/>
</dbReference>
<dbReference type="SUPFAM" id="SSF53335">
    <property type="entry name" value="S-adenosyl-L-methionine-dependent methyltransferases"/>
    <property type="match status" value="1"/>
</dbReference>
<dbReference type="CDD" id="cd02440">
    <property type="entry name" value="AdoMet_MTases"/>
    <property type="match status" value="1"/>
</dbReference>
<accession>A0AAW4PJM1</accession>
<keyword evidence="3" id="KW-1185">Reference proteome</keyword>
<organism evidence="2 3">
    <name type="scientific">Haloarcula nitratireducens</name>
    <dbReference type="NCBI Taxonomy" id="2487749"/>
    <lineage>
        <taxon>Archaea</taxon>
        <taxon>Methanobacteriati</taxon>
        <taxon>Methanobacteriota</taxon>
        <taxon>Stenosarchaea group</taxon>
        <taxon>Halobacteria</taxon>
        <taxon>Halobacteriales</taxon>
        <taxon>Haloarculaceae</taxon>
        <taxon>Haloarcula</taxon>
    </lineage>
</organism>
<feature type="domain" description="Methyltransferase type 11" evidence="1">
    <location>
        <begin position="38"/>
        <end position="125"/>
    </location>
</feature>
<sequence>MSSVENFIEFCESAFGTEVMDREAGYLKRHIELDDQILDVGCGIGSIEERIPEYEVTGLDRSAAMVRVAKRRVAVPFVVGDATMLPIRESSVDAAFFVATLEFIPGVEAALAEATHVLDTDGTLVALLLNTQSEYVQSNLRREGSYFQQMVHRDSDALAETILEYVSGEREFFLGISDGEVVERTDPETAAVLAVVGTPARDT</sequence>
<dbReference type="GO" id="GO:0008757">
    <property type="term" value="F:S-adenosylmethionine-dependent methyltransferase activity"/>
    <property type="evidence" value="ECO:0007669"/>
    <property type="project" value="InterPro"/>
</dbReference>
<keyword evidence="2" id="KW-0489">Methyltransferase</keyword>
<evidence type="ECO:0000259" key="1">
    <source>
        <dbReference type="Pfam" id="PF08241"/>
    </source>
</evidence>
<dbReference type="AlphaFoldDB" id="A0AAW4PJM1"/>
<dbReference type="RefSeq" id="WP_220582910.1">
    <property type="nucleotide sequence ID" value="NZ_RKLT01000058.1"/>
</dbReference>
<name>A0AAW4PJM1_9EURY</name>
<evidence type="ECO:0000313" key="3">
    <source>
        <dbReference type="Proteomes" id="UP001430455"/>
    </source>
</evidence>
<dbReference type="Proteomes" id="UP001430455">
    <property type="component" value="Unassembled WGS sequence"/>
</dbReference>
<proteinExistence type="predicted"/>
<reference evidence="2 3" key="1">
    <citation type="submission" date="2021-06" db="EMBL/GenBank/DDBJ databases">
        <title>Halomicroarcula sp. a new haloarchaeum isolated from saline soil.</title>
        <authorList>
            <person name="Duran-Viseras A."/>
            <person name="Sanchez-Porro C."/>
            <person name="Ventosa A."/>
        </authorList>
    </citation>
    <scope>NUCLEOTIDE SEQUENCE [LARGE SCALE GENOMIC DNA]</scope>
    <source>
        <strain evidence="2 3">F27</strain>
    </source>
</reference>
<dbReference type="EMBL" id="RKLT01000058">
    <property type="protein sequence ID" value="MBX0298337.1"/>
    <property type="molecule type" value="Genomic_DNA"/>
</dbReference>
<dbReference type="InterPro" id="IPR013216">
    <property type="entry name" value="Methyltransf_11"/>
</dbReference>
<dbReference type="InterPro" id="IPR029063">
    <property type="entry name" value="SAM-dependent_MTases_sf"/>
</dbReference>
<keyword evidence="2" id="KW-0808">Transferase</keyword>
<dbReference type="PANTHER" id="PTHR43591:SF110">
    <property type="entry name" value="RHODANESE DOMAIN-CONTAINING PROTEIN"/>
    <property type="match status" value="1"/>
</dbReference>
<evidence type="ECO:0000313" key="2">
    <source>
        <dbReference type="EMBL" id="MBX0298337.1"/>
    </source>
</evidence>
<comment type="caution">
    <text evidence="2">The sequence shown here is derived from an EMBL/GenBank/DDBJ whole genome shotgun (WGS) entry which is preliminary data.</text>
</comment>
<protein>
    <submittedName>
        <fullName evidence="2">Class I SAM-dependent methyltransferase</fullName>
    </submittedName>
</protein>
<gene>
    <name evidence="2" type="ORF">EGH23_26120</name>
</gene>
<dbReference type="GO" id="GO:0032259">
    <property type="term" value="P:methylation"/>
    <property type="evidence" value="ECO:0007669"/>
    <property type="project" value="UniProtKB-KW"/>
</dbReference>
<dbReference type="Pfam" id="PF08241">
    <property type="entry name" value="Methyltransf_11"/>
    <property type="match status" value="1"/>
</dbReference>
<dbReference type="PANTHER" id="PTHR43591">
    <property type="entry name" value="METHYLTRANSFERASE"/>
    <property type="match status" value="1"/>
</dbReference>